<gene>
    <name evidence="1" type="ORF">SAMN04488026_103938</name>
</gene>
<organism evidence="1 2">
    <name type="scientific">Aliiruegeria lutimaris</name>
    <dbReference type="NCBI Taxonomy" id="571298"/>
    <lineage>
        <taxon>Bacteria</taxon>
        <taxon>Pseudomonadati</taxon>
        <taxon>Pseudomonadota</taxon>
        <taxon>Alphaproteobacteria</taxon>
        <taxon>Rhodobacterales</taxon>
        <taxon>Roseobacteraceae</taxon>
        <taxon>Aliiruegeria</taxon>
    </lineage>
</organism>
<protein>
    <submittedName>
        <fullName evidence="1">Uncharacterized protein</fullName>
    </submittedName>
</protein>
<evidence type="ECO:0000313" key="2">
    <source>
        <dbReference type="Proteomes" id="UP000199382"/>
    </source>
</evidence>
<proteinExistence type="predicted"/>
<evidence type="ECO:0000313" key="1">
    <source>
        <dbReference type="EMBL" id="SDK38359.1"/>
    </source>
</evidence>
<dbReference type="Proteomes" id="UP000199382">
    <property type="component" value="Unassembled WGS sequence"/>
</dbReference>
<name>A0A1G9BFQ8_9RHOB</name>
<dbReference type="STRING" id="571298.SAMN04488026_103938"/>
<dbReference type="AlphaFoldDB" id="A0A1G9BFQ8"/>
<accession>A0A1G9BFQ8</accession>
<dbReference type="EMBL" id="FNEK01000039">
    <property type="protein sequence ID" value="SDK38359.1"/>
    <property type="molecule type" value="Genomic_DNA"/>
</dbReference>
<sequence>MRASCTTRAVMPPRLSSREFECSRSGSVRRTPWGSIGSAWRATSFSLWPDIAIARRGKGAAGGWRSCTRNGWQGLSHVCSFREAAWRGAARILRWRRRRARRECLGFSCLYLLDRPVRAGNTDPAIGRSRARRINPDAFQLNPSLMEKSTSALIRSRAVSDQTGLRSRSVASFGLGDRVGGDPRLVSFAVGRIVLADLSRPAAHIFLMPVAGCETLR</sequence>
<keyword evidence="2" id="KW-1185">Reference proteome</keyword>
<reference evidence="1 2" key="1">
    <citation type="submission" date="2016-10" db="EMBL/GenBank/DDBJ databases">
        <authorList>
            <person name="de Groot N.N."/>
        </authorList>
    </citation>
    <scope>NUCLEOTIDE SEQUENCE [LARGE SCALE GENOMIC DNA]</scope>
    <source>
        <strain evidence="1 2">DSM 25294</strain>
    </source>
</reference>